<organism evidence="1 2">
    <name type="scientific">Nitrobacter winogradskyi</name>
    <name type="common">Nitrobacter agilis</name>
    <dbReference type="NCBI Taxonomy" id="913"/>
    <lineage>
        <taxon>Bacteria</taxon>
        <taxon>Pseudomonadati</taxon>
        <taxon>Pseudomonadota</taxon>
        <taxon>Alphaproteobacteria</taxon>
        <taxon>Hyphomicrobiales</taxon>
        <taxon>Nitrobacteraceae</taxon>
        <taxon>Nitrobacter</taxon>
    </lineage>
</organism>
<keyword evidence="1" id="KW-0378">Hydrolase</keyword>
<keyword evidence="1" id="KW-0645">Protease</keyword>
<reference evidence="1" key="1">
    <citation type="submission" date="2022-03" db="EMBL/GenBank/DDBJ databases">
        <title>Interactions between chemoautotrophic and heterotrophic bacteria.</title>
        <authorList>
            <person name="Santoro A."/>
        </authorList>
    </citation>
    <scope>NUCLEOTIDE SEQUENCE</scope>
    <source>
        <strain evidence="1">Nb-106</strain>
    </source>
</reference>
<dbReference type="EMBL" id="JALJZS010000002">
    <property type="protein sequence ID" value="MCP2000890.1"/>
    <property type="molecule type" value="Genomic_DNA"/>
</dbReference>
<name>A0ACC6ALZ5_NITWI</name>
<evidence type="ECO:0000313" key="1">
    <source>
        <dbReference type="EMBL" id="MCP2000890.1"/>
    </source>
</evidence>
<dbReference type="Proteomes" id="UP001205486">
    <property type="component" value="Unassembled WGS sequence"/>
</dbReference>
<protein>
    <submittedName>
        <fullName evidence="1">S1-C subfamily serine protease</fullName>
    </submittedName>
</protein>
<sequence>METISFEHGEFIPAPDHGLLPTSIMPVIHLHHDKAQAIGTCFAISSDGLCLTARHVVEEALPGPVREGKPNSVEDGWLYVLYVSSEPDEDNPGNELGGLLPVHSVHFNGQLDIAALQIQLLRNVKTNELLKMPANRLGLGLPSIGETSFALGYHSMEWSVDTARYIVNQKLYGSRGLVEEIHCPQRDAVVAPFPRYRTSARYDPGMSGGPVFGLDGLVRGVVCSSYEGIRDRDGYISYASLVGPAALLQVEQLDESGNIAKYFIGDLITRKIVWADETGIGIKRLPNELRLRLNGWSINSVMGS</sequence>
<proteinExistence type="predicted"/>
<gene>
    <name evidence="1" type="ORF">J2S34_003338</name>
</gene>
<evidence type="ECO:0000313" key="2">
    <source>
        <dbReference type="Proteomes" id="UP001205486"/>
    </source>
</evidence>
<comment type="caution">
    <text evidence="1">The sequence shown here is derived from an EMBL/GenBank/DDBJ whole genome shotgun (WGS) entry which is preliminary data.</text>
</comment>
<keyword evidence="2" id="KW-1185">Reference proteome</keyword>
<accession>A0ACC6ALZ5</accession>